<sequence>MILRRIMGALCALLLVTEPVGAQTMTIDQAREEGKTMAQEKRNDSSLVPSSDAQAAAVPGYSGTSQPQSTYFDDPDRLVSDAQATKSGNESYRVSTDADHVRPTFSNADILATTNRATTVENDPTTYLEGEEISSGAGSCTPLPPGSSGMGYYEATCNQGTKLEDQPRSCSITMVPETTTTDAYKFFVVPTGAYGTPFARYDQMVPHLADGTCKPTGVVMQACAAHRIYGVDTNKFCDDYNATEYVCSKNLTDLSWLPSPITGQGWHARTTQTEVTVKRVDGCTGLAGDTMCSADPAGEVCTEGLETRIIDGVPVTQPCWAWKRDFSCKVMTAGNDCGDLEANASCTYVRDDCLDDPQDGACKVTEKVYRCPTPASDVPTDNQYICGDDVYCVNGDCEPIVREASTEFRDALVGLHALDQAGKEFDETNYRVFSGDRETCHKPVFGLINCCAGKVSGAVPIAAGAAALAGGPAAIAAFATPFLVLFACSQDEMKLDIKDRMGLCHNLGSYCSSSFLGICSTKRTAYCCFESKLSRVLQEQGRPQLGKSWGSAKKEQCQGFTIDEFARLDLSVMDFTEVYSDFMDAAKLPDEVQTMTDIQGKIQSYYDLHGK</sequence>
<reference evidence="3 4" key="1">
    <citation type="submission" date="2015-04" db="EMBL/GenBank/DDBJ databases">
        <title>Genome sequence of aromatic hydrocarbons-degrading Sphingobium chungbukense DJ77.</title>
        <authorList>
            <person name="Kim Y.-C."/>
            <person name="Chae J.-C."/>
        </authorList>
    </citation>
    <scope>NUCLEOTIDE SEQUENCE [LARGE SCALE GENOMIC DNA]</scope>
    <source>
        <strain evidence="3 4">DJ77</strain>
    </source>
</reference>
<feature type="compositionally biased region" description="Polar residues" evidence="1">
    <location>
        <begin position="62"/>
        <end position="71"/>
    </location>
</feature>
<dbReference type="Pfam" id="PF06986">
    <property type="entry name" value="F_T4SS_TraN"/>
    <property type="match status" value="1"/>
</dbReference>
<dbReference type="InterPro" id="IPR014121">
    <property type="entry name" value="TraN_Ftype"/>
</dbReference>
<feature type="compositionally biased region" description="Basic and acidic residues" evidence="1">
    <location>
        <begin position="32"/>
        <end position="44"/>
    </location>
</feature>
<name>A0A0M3AKN2_9SPHN</name>
<dbReference type="Proteomes" id="UP000033874">
    <property type="component" value="Unassembled WGS sequence"/>
</dbReference>
<dbReference type="NCBIfam" id="NF009013">
    <property type="entry name" value="PRK12355.2-4"/>
    <property type="match status" value="1"/>
</dbReference>
<gene>
    <name evidence="3" type="ORF">YP76_20680</name>
</gene>
<feature type="chain" id="PRO_5005650332" evidence="2">
    <location>
        <begin position="23"/>
        <end position="611"/>
    </location>
</feature>
<evidence type="ECO:0000313" key="3">
    <source>
        <dbReference type="EMBL" id="KKW90405.1"/>
    </source>
</evidence>
<dbReference type="STRING" id="56193.YP76_20680"/>
<proteinExistence type="predicted"/>
<comment type="caution">
    <text evidence="3">The sequence shown here is derived from an EMBL/GenBank/DDBJ whole genome shotgun (WGS) entry which is preliminary data.</text>
</comment>
<evidence type="ECO:0000313" key="4">
    <source>
        <dbReference type="Proteomes" id="UP000033874"/>
    </source>
</evidence>
<keyword evidence="4" id="KW-1185">Reference proteome</keyword>
<protein>
    <submittedName>
        <fullName evidence="3">Conjugal transfer protein TraN</fullName>
    </submittedName>
</protein>
<dbReference type="PATRIC" id="fig|56193.3.peg.4345"/>
<keyword evidence="2" id="KW-0732">Signal</keyword>
<dbReference type="EMBL" id="LBIC01000010">
    <property type="protein sequence ID" value="KKW90405.1"/>
    <property type="molecule type" value="Genomic_DNA"/>
</dbReference>
<organism evidence="3 4">
    <name type="scientific">Sphingobium chungbukense</name>
    <dbReference type="NCBI Taxonomy" id="56193"/>
    <lineage>
        <taxon>Bacteria</taxon>
        <taxon>Pseudomonadati</taxon>
        <taxon>Pseudomonadota</taxon>
        <taxon>Alphaproteobacteria</taxon>
        <taxon>Sphingomonadales</taxon>
        <taxon>Sphingomonadaceae</taxon>
        <taxon>Sphingobium</taxon>
    </lineage>
</organism>
<dbReference type="AlphaFoldDB" id="A0A0M3AKN2"/>
<feature type="region of interest" description="Disordered" evidence="1">
    <location>
        <begin position="32"/>
        <end position="75"/>
    </location>
</feature>
<evidence type="ECO:0000256" key="1">
    <source>
        <dbReference type="SAM" id="MobiDB-lite"/>
    </source>
</evidence>
<dbReference type="RefSeq" id="WP_046765491.1">
    <property type="nucleotide sequence ID" value="NZ_LBIC01000010.1"/>
</dbReference>
<accession>A0A0M3AKN2</accession>
<feature type="signal peptide" evidence="2">
    <location>
        <begin position="1"/>
        <end position="22"/>
    </location>
</feature>
<evidence type="ECO:0000256" key="2">
    <source>
        <dbReference type="SAM" id="SignalP"/>
    </source>
</evidence>